<dbReference type="EMBL" id="QKYN01000035">
    <property type="protein sequence ID" value="RAG86001.1"/>
    <property type="molecule type" value="Genomic_DNA"/>
</dbReference>
<dbReference type="Proteomes" id="UP000248889">
    <property type="component" value="Unassembled WGS sequence"/>
</dbReference>
<dbReference type="OrthoDB" id="9801593at2"/>
<gene>
    <name evidence="1" type="ORF">DN069_08840</name>
</gene>
<protein>
    <submittedName>
        <fullName evidence="1">Uncharacterized protein</fullName>
    </submittedName>
</protein>
<evidence type="ECO:0000313" key="1">
    <source>
        <dbReference type="EMBL" id="RAG86001.1"/>
    </source>
</evidence>
<proteinExistence type="predicted"/>
<keyword evidence="2" id="KW-1185">Reference proteome</keyword>
<reference evidence="1 2" key="1">
    <citation type="submission" date="2018-06" db="EMBL/GenBank/DDBJ databases">
        <title>Streptacidiphilus pinicola sp. nov., isolated from pine grove soil.</title>
        <authorList>
            <person name="Roh S.G."/>
            <person name="Park S."/>
            <person name="Kim M.-K."/>
            <person name="Yun B.-R."/>
            <person name="Park J."/>
            <person name="Kim M.J."/>
            <person name="Kim Y.S."/>
            <person name="Kim S.B."/>
        </authorList>
    </citation>
    <scope>NUCLEOTIDE SEQUENCE [LARGE SCALE GENOMIC DNA]</scope>
    <source>
        <strain evidence="1 2">MMS16-CNU450</strain>
    </source>
</reference>
<organism evidence="1 2">
    <name type="scientific">Streptacidiphilus pinicola</name>
    <dbReference type="NCBI Taxonomy" id="2219663"/>
    <lineage>
        <taxon>Bacteria</taxon>
        <taxon>Bacillati</taxon>
        <taxon>Actinomycetota</taxon>
        <taxon>Actinomycetes</taxon>
        <taxon>Kitasatosporales</taxon>
        <taxon>Streptomycetaceae</taxon>
        <taxon>Streptacidiphilus</taxon>
    </lineage>
</organism>
<comment type="caution">
    <text evidence="1">The sequence shown here is derived from an EMBL/GenBank/DDBJ whole genome shotgun (WGS) entry which is preliminary data.</text>
</comment>
<dbReference type="AlphaFoldDB" id="A0A2X0IRY3"/>
<sequence length="174" mass="17315">MPSPDARLGAPVEAAQLATLLAAVAHLGAADRACPGALGLYVVANRITGLASGIYRYRPRTNALAPVEAAQSARRLASCAAEPAALLAADAVLGFAAGAARGGPPRHALPRAATDGLGPVKSAYRAVRSAGALGLTGTVVAGFVDAIGDLLALPAGNPSCVLVALTRTQARLHR</sequence>
<dbReference type="Gene3D" id="3.40.109.10">
    <property type="entry name" value="NADH Oxidase"/>
    <property type="match status" value="1"/>
</dbReference>
<name>A0A2X0IRY3_9ACTN</name>
<accession>A0A2X0IRY3</accession>
<evidence type="ECO:0000313" key="2">
    <source>
        <dbReference type="Proteomes" id="UP000248889"/>
    </source>
</evidence>
<dbReference type="RefSeq" id="WP_111500316.1">
    <property type="nucleotide sequence ID" value="NZ_QKYN01000035.1"/>
</dbReference>
<dbReference type="GO" id="GO:0016491">
    <property type="term" value="F:oxidoreductase activity"/>
    <property type="evidence" value="ECO:0007669"/>
    <property type="project" value="InterPro"/>
</dbReference>
<dbReference type="InterPro" id="IPR000415">
    <property type="entry name" value="Nitroreductase-like"/>
</dbReference>